<keyword evidence="3" id="KW-1185">Reference proteome</keyword>
<evidence type="ECO:0000256" key="1">
    <source>
        <dbReference type="SAM" id="SignalP"/>
    </source>
</evidence>
<evidence type="ECO:0000313" key="2">
    <source>
        <dbReference type="EMBL" id="GAA5129298.1"/>
    </source>
</evidence>
<feature type="signal peptide" evidence="1">
    <location>
        <begin position="1"/>
        <end position="20"/>
    </location>
</feature>
<accession>A0ABP9NNY9</accession>
<name>A0ABP9NNY9_9PSEU</name>
<feature type="chain" id="PRO_5046813758" description="Secreted protein" evidence="1">
    <location>
        <begin position="21"/>
        <end position="78"/>
    </location>
</feature>
<dbReference type="Proteomes" id="UP001500804">
    <property type="component" value="Unassembled WGS sequence"/>
</dbReference>
<organism evidence="2 3">
    <name type="scientific">Pseudonocardia adelaidensis</name>
    <dbReference type="NCBI Taxonomy" id="648754"/>
    <lineage>
        <taxon>Bacteria</taxon>
        <taxon>Bacillati</taxon>
        <taxon>Actinomycetota</taxon>
        <taxon>Actinomycetes</taxon>
        <taxon>Pseudonocardiales</taxon>
        <taxon>Pseudonocardiaceae</taxon>
        <taxon>Pseudonocardia</taxon>
    </lineage>
</organism>
<evidence type="ECO:0000313" key="3">
    <source>
        <dbReference type="Proteomes" id="UP001500804"/>
    </source>
</evidence>
<proteinExistence type="predicted"/>
<protein>
    <recommendedName>
        <fullName evidence="4">Secreted protein</fullName>
    </recommendedName>
</protein>
<evidence type="ECO:0008006" key="4">
    <source>
        <dbReference type="Google" id="ProtNLM"/>
    </source>
</evidence>
<comment type="caution">
    <text evidence="2">The sequence shown here is derived from an EMBL/GenBank/DDBJ whole genome shotgun (WGS) entry which is preliminary data.</text>
</comment>
<gene>
    <name evidence="2" type="ORF">GCM10023320_49560</name>
</gene>
<reference evidence="3" key="1">
    <citation type="journal article" date="2019" name="Int. J. Syst. Evol. Microbiol.">
        <title>The Global Catalogue of Microorganisms (GCM) 10K type strain sequencing project: providing services to taxonomists for standard genome sequencing and annotation.</title>
        <authorList>
            <consortium name="The Broad Institute Genomics Platform"/>
            <consortium name="The Broad Institute Genome Sequencing Center for Infectious Disease"/>
            <person name="Wu L."/>
            <person name="Ma J."/>
        </authorList>
    </citation>
    <scope>NUCLEOTIDE SEQUENCE [LARGE SCALE GENOMIC DNA]</scope>
    <source>
        <strain evidence="3">JCM 18302</strain>
    </source>
</reference>
<keyword evidence="1" id="KW-0732">Signal</keyword>
<dbReference type="EMBL" id="BAABJO010000020">
    <property type="protein sequence ID" value="GAA5129298.1"/>
    <property type="molecule type" value="Genomic_DNA"/>
</dbReference>
<sequence length="78" mass="8127">MVVAGVVAITSLVTAGTAGAATDVASRAYVGCGNSYGHCVEVRRAYVRQGQRIGPLHFGQPGCTAPGCSNENWFYVYS</sequence>